<dbReference type="EMBL" id="QFQP01000011">
    <property type="protein sequence ID" value="PZR12843.1"/>
    <property type="molecule type" value="Genomic_DNA"/>
</dbReference>
<evidence type="ECO:0000313" key="3">
    <source>
        <dbReference type="Proteomes" id="UP000249061"/>
    </source>
</evidence>
<dbReference type="InterPro" id="IPR012347">
    <property type="entry name" value="Ferritin-like"/>
</dbReference>
<evidence type="ECO:0000313" key="2">
    <source>
        <dbReference type="EMBL" id="PZR12843.1"/>
    </source>
</evidence>
<dbReference type="Proteomes" id="UP000249061">
    <property type="component" value="Unassembled WGS sequence"/>
</dbReference>
<name>A0A2W5THW3_9BACT</name>
<feature type="compositionally biased region" description="Basic residues" evidence="1">
    <location>
        <begin position="25"/>
        <end position="39"/>
    </location>
</feature>
<reference evidence="2 3" key="1">
    <citation type="submission" date="2017-08" db="EMBL/GenBank/DDBJ databases">
        <title>Infants hospitalized years apart are colonized by the same room-sourced microbial strains.</title>
        <authorList>
            <person name="Brooks B."/>
            <person name="Olm M.R."/>
            <person name="Firek B.A."/>
            <person name="Baker R."/>
            <person name="Thomas B.C."/>
            <person name="Morowitz M.J."/>
            <person name="Banfield J.F."/>
        </authorList>
    </citation>
    <scope>NUCLEOTIDE SEQUENCE [LARGE SCALE GENOMIC DNA]</scope>
    <source>
        <strain evidence="2">S2_003_000_R2_14</strain>
    </source>
</reference>
<feature type="compositionally biased region" description="Basic and acidic residues" evidence="1">
    <location>
        <begin position="64"/>
        <end position="77"/>
    </location>
</feature>
<feature type="compositionally biased region" description="Low complexity" evidence="1">
    <location>
        <begin position="1"/>
        <end position="16"/>
    </location>
</feature>
<protein>
    <recommendedName>
        <fullName evidence="4">Ferritin-like domain-containing protein</fullName>
    </recommendedName>
</protein>
<dbReference type="CDD" id="cd00657">
    <property type="entry name" value="Ferritin_like"/>
    <property type="match status" value="1"/>
</dbReference>
<organism evidence="2 3">
    <name type="scientific">Archangium gephyra</name>
    <dbReference type="NCBI Taxonomy" id="48"/>
    <lineage>
        <taxon>Bacteria</taxon>
        <taxon>Pseudomonadati</taxon>
        <taxon>Myxococcota</taxon>
        <taxon>Myxococcia</taxon>
        <taxon>Myxococcales</taxon>
        <taxon>Cystobacterineae</taxon>
        <taxon>Archangiaceae</taxon>
        <taxon>Archangium</taxon>
    </lineage>
</organism>
<gene>
    <name evidence="2" type="ORF">DI536_14895</name>
</gene>
<evidence type="ECO:0008006" key="4">
    <source>
        <dbReference type="Google" id="ProtNLM"/>
    </source>
</evidence>
<feature type="compositionally biased region" description="Low complexity" evidence="1">
    <location>
        <begin position="40"/>
        <end position="63"/>
    </location>
</feature>
<dbReference type="AlphaFoldDB" id="A0A2W5THW3"/>
<comment type="caution">
    <text evidence="2">The sequence shown here is derived from an EMBL/GenBank/DDBJ whole genome shotgun (WGS) entry which is preliminary data.</text>
</comment>
<dbReference type="SUPFAM" id="SSF47240">
    <property type="entry name" value="Ferritin-like"/>
    <property type="match status" value="1"/>
</dbReference>
<proteinExistence type="predicted"/>
<dbReference type="Pfam" id="PF13668">
    <property type="entry name" value="Ferritin_2"/>
    <property type="match status" value="1"/>
</dbReference>
<sequence>MRPSTSSCCSSSRAASWFPPPRSRGWTRARSPRRPRSSRRAASPSPSTERSASMTPTSPTTTSRAERSQTMKTIDKNRRLFVQGGAALGAGLALTACGSNMMTPDGGTNTDAGVTDADIASMNALLSAEYKAIDAYTQGAGVLSGDSSDLGKLVLAVAVEFQKDHREHAALLAQTVVNLGGTPVLEADNKFTLPTGFVANTVNVMKLACNEERRAAVAYNQVLKGLKAPNNRFISAAIQGDETMHYVVLAALIEGLAVPTASLTPTMNADQVVPRAYVSSTVSLGGSTGLEAEADIATNDMM</sequence>
<evidence type="ECO:0000256" key="1">
    <source>
        <dbReference type="SAM" id="MobiDB-lite"/>
    </source>
</evidence>
<dbReference type="InterPro" id="IPR009078">
    <property type="entry name" value="Ferritin-like_SF"/>
</dbReference>
<feature type="region of interest" description="Disordered" evidence="1">
    <location>
        <begin position="1"/>
        <end position="77"/>
    </location>
</feature>
<dbReference type="Gene3D" id="1.20.1260.10">
    <property type="match status" value="1"/>
</dbReference>
<accession>A0A2W5THW3</accession>